<dbReference type="OrthoDB" id="9793058at2"/>
<name>A0A6N8KZJ9_9SPHI</name>
<dbReference type="Proteomes" id="UP000435036">
    <property type="component" value="Unassembled WGS sequence"/>
</dbReference>
<comment type="caution">
    <text evidence="1">The sequence shown here is derived from an EMBL/GenBank/DDBJ whole genome shotgun (WGS) entry which is preliminary data.</text>
</comment>
<evidence type="ECO:0000313" key="1">
    <source>
        <dbReference type="EMBL" id="MVZ62516.1"/>
    </source>
</evidence>
<keyword evidence="2" id="KW-1185">Reference proteome</keyword>
<dbReference type="PANTHER" id="PTHR43428:SF1">
    <property type="entry name" value="ARSENATE REDUCTASE"/>
    <property type="match status" value="1"/>
</dbReference>
<dbReference type="SUPFAM" id="SSF52788">
    <property type="entry name" value="Phosphotyrosine protein phosphatases I"/>
    <property type="match status" value="1"/>
</dbReference>
<dbReference type="AlphaFoldDB" id="A0A6N8KZJ9"/>
<sequence length="199" mass="22379">MINLQSIQTIQQLPIDEERKTALQPLIDYIIAQKDLHASIQLHFICTHNSRRSHLAQLWAQVAAWHYAIPTVSCYSGGTEVTAMHPNIKVCLESDGFEIQGNTDAENPHYLVYYSSDSAPIPAFSKLYDDKSNPSSNFAAILTCTQADQGCPFIPGASQRILLPYEDPKRADHQPDCAEVYLETSRRIASEMFYVFSKI</sequence>
<dbReference type="PANTHER" id="PTHR43428">
    <property type="entry name" value="ARSENATE REDUCTASE"/>
    <property type="match status" value="1"/>
</dbReference>
<accession>A0A6N8KZJ9</accession>
<reference evidence="1 2" key="1">
    <citation type="submission" date="2019-12" db="EMBL/GenBank/DDBJ databases">
        <authorList>
            <person name="Dong K."/>
        </authorList>
    </citation>
    <scope>NUCLEOTIDE SEQUENCE [LARGE SCALE GENOMIC DNA]</scope>
    <source>
        <strain evidence="1 2">JCM 31225</strain>
    </source>
</reference>
<dbReference type="Gene3D" id="3.40.50.2300">
    <property type="match status" value="1"/>
</dbReference>
<organism evidence="1 2">
    <name type="scientific">Sphingobacterium humi</name>
    <dbReference type="NCBI Taxonomy" id="1796905"/>
    <lineage>
        <taxon>Bacteria</taxon>
        <taxon>Pseudomonadati</taxon>
        <taxon>Bacteroidota</taxon>
        <taxon>Sphingobacteriia</taxon>
        <taxon>Sphingobacteriales</taxon>
        <taxon>Sphingobacteriaceae</taxon>
        <taxon>Sphingobacterium</taxon>
    </lineage>
</organism>
<evidence type="ECO:0000313" key="2">
    <source>
        <dbReference type="Proteomes" id="UP000435036"/>
    </source>
</evidence>
<dbReference type="EMBL" id="WSQA01000007">
    <property type="protein sequence ID" value="MVZ62516.1"/>
    <property type="molecule type" value="Genomic_DNA"/>
</dbReference>
<protein>
    <submittedName>
        <fullName evidence="1">Protein-tyrosine-phosphatase</fullName>
    </submittedName>
</protein>
<gene>
    <name evidence="1" type="ORF">GQF63_10815</name>
</gene>
<dbReference type="RefSeq" id="WP_160369245.1">
    <property type="nucleotide sequence ID" value="NZ_WSQA01000007.1"/>
</dbReference>
<dbReference type="InterPro" id="IPR036196">
    <property type="entry name" value="Ptyr_pPase_sf"/>
</dbReference>
<proteinExistence type="predicted"/>